<evidence type="ECO:0000256" key="1">
    <source>
        <dbReference type="SAM" id="MobiDB-lite"/>
    </source>
</evidence>
<feature type="region of interest" description="Disordered" evidence="1">
    <location>
        <begin position="1"/>
        <end position="32"/>
    </location>
</feature>
<feature type="compositionally biased region" description="Basic and acidic residues" evidence="1">
    <location>
        <begin position="21"/>
        <end position="32"/>
    </location>
</feature>
<keyword evidence="3" id="KW-1185">Reference proteome</keyword>
<feature type="compositionally biased region" description="Low complexity" evidence="1">
    <location>
        <begin position="149"/>
        <end position="158"/>
    </location>
</feature>
<protein>
    <submittedName>
        <fullName evidence="2">Uncharacterized protein</fullName>
    </submittedName>
</protein>
<dbReference type="Proteomes" id="UP001151582">
    <property type="component" value="Unassembled WGS sequence"/>
</dbReference>
<organism evidence="2 3">
    <name type="scientific">Dimargaris verticillata</name>
    <dbReference type="NCBI Taxonomy" id="2761393"/>
    <lineage>
        <taxon>Eukaryota</taxon>
        <taxon>Fungi</taxon>
        <taxon>Fungi incertae sedis</taxon>
        <taxon>Zoopagomycota</taxon>
        <taxon>Kickxellomycotina</taxon>
        <taxon>Dimargaritomycetes</taxon>
        <taxon>Dimargaritales</taxon>
        <taxon>Dimargaritaceae</taxon>
        <taxon>Dimargaris</taxon>
    </lineage>
</organism>
<dbReference type="OrthoDB" id="5597211at2759"/>
<gene>
    <name evidence="2" type="ORF">H4R34_005902</name>
</gene>
<dbReference type="EMBL" id="JANBQB010001571">
    <property type="protein sequence ID" value="KAJ1970938.1"/>
    <property type="molecule type" value="Genomic_DNA"/>
</dbReference>
<evidence type="ECO:0000313" key="3">
    <source>
        <dbReference type="Proteomes" id="UP001151582"/>
    </source>
</evidence>
<accession>A0A9W8AZP6</accession>
<reference evidence="2" key="1">
    <citation type="submission" date="2022-07" db="EMBL/GenBank/DDBJ databases">
        <title>Phylogenomic reconstructions and comparative analyses of Kickxellomycotina fungi.</title>
        <authorList>
            <person name="Reynolds N.K."/>
            <person name="Stajich J.E."/>
            <person name="Barry K."/>
            <person name="Grigoriev I.V."/>
            <person name="Crous P."/>
            <person name="Smith M.E."/>
        </authorList>
    </citation>
    <scope>NUCLEOTIDE SEQUENCE</scope>
    <source>
        <strain evidence="2">RSA 567</strain>
    </source>
</reference>
<dbReference type="AlphaFoldDB" id="A0A9W8AZP6"/>
<feature type="region of interest" description="Disordered" evidence="1">
    <location>
        <begin position="149"/>
        <end position="176"/>
    </location>
</feature>
<feature type="non-terminal residue" evidence="2">
    <location>
        <position position="1"/>
    </location>
</feature>
<comment type="caution">
    <text evidence="2">The sequence shown here is derived from an EMBL/GenBank/DDBJ whole genome shotgun (WGS) entry which is preliminary data.</text>
</comment>
<sequence length="215" mass="24514">LWDDRREKQTQQQRARKARQQARETERQKARKEFVRAVQNDPLSADNLLNPEGKTVHKHANVFADLANDPSAQVQAFATAQDRVKYYQAREIRRRENKQRVDNEHRHKLRSKLVDLYYNAHEFISYDNIDEHLERMLAGPSSQILSSIALSPGSSSVSGQKPRGSGASPANRGASLIDDRVNELELLMNGEDDHGRLSVDIFEEHAAKHEPKATN</sequence>
<proteinExistence type="predicted"/>
<evidence type="ECO:0000313" key="2">
    <source>
        <dbReference type="EMBL" id="KAJ1970938.1"/>
    </source>
</evidence>
<name>A0A9W8AZP6_9FUNG</name>